<evidence type="ECO:0000313" key="1">
    <source>
        <dbReference type="EMBL" id="WIM94185.1"/>
    </source>
</evidence>
<reference evidence="1 2" key="1">
    <citation type="submission" date="2023-06" db="EMBL/GenBank/DDBJ databases">
        <authorList>
            <person name="Yushchuk O."/>
            <person name="Binda E."/>
            <person name="Ruckert-Reed C."/>
            <person name="Fedorenko V."/>
            <person name="Kalinowski J."/>
            <person name="Marinelli F."/>
        </authorList>
    </citation>
    <scope>NUCLEOTIDE SEQUENCE [LARGE SCALE GENOMIC DNA]</scope>
    <source>
        <strain evidence="1 2">NRRL 3884</strain>
    </source>
</reference>
<dbReference type="InterPro" id="IPR037883">
    <property type="entry name" value="Knr4/Smi1-like_sf"/>
</dbReference>
<protein>
    <recommendedName>
        <fullName evidence="3">Knr4/Smi1-like domain-containing protein</fullName>
    </recommendedName>
</protein>
<name>A0ABY8WEM6_9ACTN</name>
<dbReference type="RefSeq" id="WP_284915388.1">
    <property type="nucleotide sequence ID" value="NZ_CP126980.1"/>
</dbReference>
<accession>A0ABY8WEM6</accession>
<sequence length="194" mass="21381">MPAWETLRQLLRSPAVGDTPAGGPMVREPWGRDFPSDYRRFVDEYGAGTIQAYLDVLAPDGMRTETANAEYQWAETAKAPELAGANPVLIAWGTTADADILCWDGSGADPDRWPVLVYCRTWSIWRRYDLTATEFLVRVLRGGFPENPLGGAGLFGAGTATFLTDAEQRGRLRAGLDPWTGEPDPYAGMYTYPE</sequence>
<keyword evidence="2" id="KW-1185">Reference proteome</keyword>
<organism evidence="1 2">
    <name type="scientific">Actinoplanes oblitus</name>
    <dbReference type="NCBI Taxonomy" id="3040509"/>
    <lineage>
        <taxon>Bacteria</taxon>
        <taxon>Bacillati</taxon>
        <taxon>Actinomycetota</taxon>
        <taxon>Actinomycetes</taxon>
        <taxon>Micromonosporales</taxon>
        <taxon>Micromonosporaceae</taxon>
        <taxon>Actinoplanes</taxon>
    </lineage>
</organism>
<evidence type="ECO:0000313" key="2">
    <source>
        <dbReference type="Proteomes" id="UP001240150"/>
    </source>
</evidence>
<gene>
    <name evidence="1" type="ORF">ACTOB_006188</name>
</gene>
<evidence type="ECO:0008006" key="3">
    <source>
        <dbReference type="Google" id="ProtNLM"/>
    </source>
</evidence>
<dbReference type="EMBL" id="CP126980">
    <property type="protein sequence ID" value="WIM94185.1"/>
    <property type="molecule type" value="Genomic_DNA"/>
</dbReference>
<dbReference type="SUPFAM" id="SSF160631">
    <property type="entry name" value="SMI1/KNR4-like"/>
    <property type="match status" value="1"/>
</dbReference>
<dbReference type="Proteomes" id="UP001240150">
    <property type="component" value="Chromosome"/>
</dbReference>
<proteinExistence type="predicted"/>